<dbReference type="GO" id="GO:0071555">
    <property type="term" value="P:cell wall organization"/>
    <property type="evidence" value="ECO:0007669"/>
    <property type="project" value="TreeGrafter"/>
</dbReference>
<evidence type="ECO:0000256" key="1">
    <source>
        <dbReference type="ARBA" id="ARBA00004191"/>
    </source>
</evidence>
<dbReference type="GO" id="GO:0042973">
    <property type="term" value="F:glucan endo-1,3-beta-D-glucosidase activity"/>
    <property type="evidence" value="ECO:0007669"/>
    <property type="project" value="TreeGrafter"/>
</dbReference>
<evidence type="ECO:0000256" key="6">
    <source>
        <dbReference type="ARBA" id="ARBA00022801"/>
    </source>
</evidence>
<comment type="caution">
    <text evidence="10">The sequence shown here is derived from an EMBL/GenBank/DDBJ whole genome shotgun (WGS) entry which is preliminary data.</text>
</comment>
<dbReference type="GO" id="GO:0009277">
    <property type="term" value="C:fungal-type cell wall"/>
    <property type="evidence" value="ECO:0007669"/>
    <property type="project" value="TreeGrafter"/>
</dbReference>
<keyword evidence="5 9" id="KW-0732">Signal</keyword>
<keyword evidence="4" id="KW-0964">Secreted</keyword>
<evidence type="ECO:0000313" key="10">
    <source>
        <dbReference type="EMBL" id="PSK40775.1"/>
    </source>
</evidence>
<dbReference type="EMBL" id="PYFQ01000001">
    <property type="protein sequence ID" value="PSK40775.1"/>
    <property type="molecule type" value="Genomic_DNA"/>
</dbReference>
<keyword evidence="11" id="KW-1185">Reference proteome</keyword>
<evidence type="ECO:0000256" key="8">
    <source>
        <dbReference type="SAM" id="MobiDB-lite"/>
    </source>
</evidence>
<comment type="subcellular location">
    <subcellularLocation>
        <location evidence="1">Secreted</location>
        <location evidence="1">Cell wall</location>
    </subcellularLocation>
</comment>
<evidence type="ECO:0000313" key="11">
    <source>
        <dbReference type="Proteomes" id="UP000241107"/>
    </source>
</evidence>
<comment type="similarity">
    <text evidence="2">Belongs to the glycosyl hydrolase 17 family.</text>
</comment>
<feature type="compositionally biased region" description="Low complexity" evidence="8">
    <location>
        <begin position="150"/>
        <end position="173"/>
    </location>
</feature>
<proteinExistence type="inferred from homology"/>
<dbReference type="Proteomes" id="UP000241107">
    <property type="component" value="Unassembled WGS sequence"/>
</dbReference>
<dbReference type="PANTHER" id="PTHR16631:SF24">
    <property type="entry name" value="FAMILY 17 GLUCOSIDASE SCW11-RELATED"/>
    <property type="match status" value="1"/>
</dbReference>
<sequence length="493" mass="52622">MIFILSFLFFIQSITGVPVPAVITRWHTAEAVTSTHFYTTGTTTVWLPPVEVLISGDCTTTFTITSGQWATTPVTTTSYAAGQPGGDDQPEPTHTDNAQPNSPAETTTATTAETTENAPENTPDNTPDNTPESTPENTQQTPESTSAQNTATENSSPTSTAASTSSAAQTTSTGNNDDNSQTTASPSSTSIEVSTSASTTESSLASASGGANVLSVASQSGYKFSLALNKLKRPDVIVYSPYANDGSCKSYAEVLIDLIFLKLMGFSKIRTYGVDCNILSAVLPLSSKLGFTVNQGFWISDQGVDSIDDSVTNLIDYADKNGWDIFDYITIGNEAIIEGYDTVSNLIAKIKSVKKKLQDAGYKGKVTTSEPPIIYRKHPELCTDSDIDFVGINSHSYFNTNLYADEAGEYVASQQKEIAKICSKKTVITETGYPSKGIKNGNNVPSLSNQYAALKSIVDATDGDCTILSSFNDYWKDPGPYGIEQAFGVIGFF</sequence>
<keyword evidence="6" id="KW-0378">Hydrolase</keyword>
<feature type="chain" id="PRO_5015167533" evidence="9">
    <location>
        <begin position="17"/>
        <end position="493"/>
    </location>
</feature>
<dbReference type="AlphaFoldDB" id="A0A2P7YXS8"/>
<dbReference type="InterPro" id="IPR017853">
    <property type="entry name" value="GH"/>
</dbReference>
<name>A0A2P7YXS8_9ASCO</name>
<accession>A0A2P7YXS8</accession>
<dbReference type="GO" id="GO:0009986">
    <property type="term" value="C:cell surface"/>
    <property type="evidence" value="ECO:0007669"/>
    <property type="project" value="TreeGrafter"/>
</dbReference>
<feature type="compositionally biased region" description="Low complexity" evidence="8">
    <location>
        <begin position="183"/>
        <end position="196"/>
    </location>
</feature>
<evidence type="ECO:0000256" key="4">
    <source>
        <dbReference type="ARBA" id="ARBA00022525"/>
    </source>
</evidence>
<dbReference type="GeneID" id="36563823"/>
<dbReference type="OrthoDB" id="4082933at2759"/>
<dbReference type="Gene3D" id="3.20.20.80">
    <property type="entry name" value="Glycosidases"/>
    <property type="match status" value="2"/>
</dbReference>
<dbReference type="PANTHER" id="PTHR16631">
    <property type="entry name" value="GLUCAN 1,3-BETA-GLUCOSIDASE"/>
    <property type="match status" value="1"/>
</dbReference>
<protein>
    <submittedName>
        <fullName evidence="10">Uncharacterized protein</fullName>
    </submittedName>
</protein>
<dbReference type="RefSeq" id="XP_024715474.1">
    <property type="nucleotide sequence ID" value="XM_024855875.1"/>
</dbReference>
<organism evidence="10 11">
    <name type="scientific">Candidozyma pseudohaemuli</name>
    <dbReference type="NCBI Taxonomy" id="418784"/>
    <lineage>
        <taxon>Eukaryota</taxon>
        <taxon>Fungi</taxon>
        <taxon>Dikarya</taxon>
        <taxon>Ascomycota</taxon>
        <taxon>Saccharomycotina</taxon>
        <taxon>Pichiomycetes</taxon>
        <taxon>Metschnikowiaceae</taxon>
        <taxon>Candidozyma</taxon>
    </lineage>
</organism>
<feature type="signal peptide" evidence="9">
    <location>
        <begin position="1"/>
        <end position="16"/>
    </location>
</feature>
<keyword evidence="3" id="KW-0134">Cell wall</keyword>
<feature type="region of interest" description="Disordered" evidence="8">
    <location>
        <begin position="76"/>
        <end position="196"/>
    </location>
</feature>
<dbReference type="VEuPathDB" id="FungiDB:C7M61_000430"/>
<dbReference type="GO" id="GO:0005576">
    <property type="term" value="C:extracellular region"/>
    <property type="evidence" value="ECO:0007669"/>
    <property type="project" value="TreeGrafter"/>
</dbReference>
<dbReference type="SUPFAM" id="SSF51445">
    <property type="entry name" value="(Trans)glycosidases"/>
    <property type="match status" value="1"/>
</dbReference>
<evidence type="ECO:0000256" key="3">
    <source>
        <dbReference type="ARBA" id="ARBA00022512"/>
    </source>
</evidence>
<evidence type="ECO:0000256" key="5">
    <source>
        <dbReference type="ARBA" id="ARBA00022729"/>
    </source>
</evidence>
<feature type="compositionally biased region" description="Low complexity" evidence="8">
    <location>
        <begin position="100"/>
        <end position="138"/>
    </location>
</feature>
<evidence type="ECO:0000256" key="9">
    <source>
        <dbReference type="SAM" id="SignalP"/>
    </source>
</evidence>
<dbReference type="InterPro" id="IPR050732">
    <property type="entry name" value="Beta-glucan_modifiers"/>
</dbReference>
<gene>
    <name evidence="10" type="ORF">C7M61_000430</name>
</gene>
<reference evidence="10 11" key="1">
    <citation type="submission" date="2018-03" db="EMBL/GenBank/DDBJ databases">
        <title>Candida pseudohaemulonii genome assembly and annotation.</title>
        <authorList>
            <person name="Munoz J.F."/>
            <person name="Gade L.G."/>
            <person name="Chow N.A."/>
            <person name="Litvintseva A.P."/>
            <person name="Loparev V.N."/>
            <person name="Cuomo C.A."/>
        </authorList>
    </citation>
    <scope>NUCLEOTIDE SEQUENCE [LARGE SCALE GENOMIC DNA]</scope>
    <source>
        <strain evidence="10 11">B12108</strain>
    </source>
</reference>
<evidence type="ECO:0000256" key="2">
    <source>
        <dbReference type="ARBA" id="ARBA00008773"/>
    </source>
</evidence>
<feature type="compositionally biased region" description="Polar residues" evidence="8">
    <location>
        <begin position="139"/>
        <end position="149"/>
    </location>
</feature>
<evidence type="ECO:0000256" key="7">
    <source>
        <dbReference type="ARBA" id="ARBA00023295"/>
    </source>
</evidence>
<keyword evidence="7" id="KW-0326">Glycosidase</keyword>